<sequence>MLDKGGVLRDRVDKPHRSAVDETEVSQRGNVDLKQDLDEKLCWELVKLAGGIMRGHERVSVSPIVKRTSRLQLCVV</sequence>
<feature type="compositionally biased region" description="Basic and acidic residues" evidence="1">
    <location>
        <begin position="1"/>
        <end position="20"/>
    </location>
</feature>
<reference evidence="2 3" key="1">
    <citation type="submission" date="2017-12" db="EMBL/GenBank/DDBJ databases">
        <title>Comparative genomics yields insights into virulence evolution of Verticillium dahliae.</title>
        <authorList>
            <person name="Fan R."/>
            <person name="Armitage A.D."/>
            <person name="Cascant-Lopez E."/>
            <person name="Sobczyk M."/>
            <person name="Cockerton H.M."/>
            <person name="Harrison R.J."/>
        </authorList>
    </citation>
    <scope>NUCLEOTIDE SEQUENCE [LARGE SCALE GENOMIC DNA]</scope>
    <source>
        <strain evidence="2 3">12008</strain>
    </source>
</reference>
<evidence type="ECO:0000256" key="1">
    <source>
        <dbReference type="SAM" id="MobiDB-lite"/>
    </source>
</evidence>
<feature type="region of interest" description="Disordered" evidence="1">
    <location>
        <begin position="1"/>
        <end position="25"/>
    </location>
</feature>
<proteinExistence type="predicted"/>
<dbReference type="AlphaFoldDB" id="A0A2J8EIV1"/>
<evidence type="ECO:0000313" key="2">
    <source>
        <dbReference type="EMBL" id="PNH35483.1"/>
    </source>
</evidence>
<organism evidence="2 3">
    <name type="scientific">Verticillium dahliae</name>
    <name type="common">Verticillium wilt</name>
    <dbReference type="NCBI Taxonomy" id="27337"/>
    <lineage>
        <taxon>Eukaryota</taxon>
        <taxon>Fungi</taxon>
        <taxon>Dikarya</taxon>
        <taxon>Ascomycota</taxon>
        <taxon>Pezizomycotina</taxon>
        <taxon>Sordariomycetes</taxon>
        <taxon>Hypocreomycetidae</taxon>
        <taxon>Glomerellales</taxon>
        <taxon>Plectosphaerellaceae</taxon>
        <taxon>Verticillium</taxon>
    </lineage>
</organism>
<dbReference type="Proteomes" id="UP000236305">
    <property type="component" value="Unassembled WGS sequence"/>
</dbReference>
<dbReference type="EMBL" id="MPSH01000003">
    <property type="protein sequence ID" value="PNH35483.1"/>
    <property type="molecule type" value="Genomic_DNA"/>
</dbReference>
<gene>
    <name evidence="2" type="ORF">BJF96_g1154</name>
</gene>
<accession>A0A2J8EIV1</accession>
<name>A0A2J8EIV1_VERDA</name>
<comment type="caution">
    <text evidence="2">The sequence shown here is derived from an EMBL/GenBank/DDBJ whole genome shotgun (WGS) entry which is preliminary data.</text>
</comment>
<protein>
    <submittedName>
        <fullName evidence="2">Uncharacterized protein</fullName>
    </submittedName>
</protein>
<evidence type="ECO:0000313" key="3">
    <source>
        <dbReference type="Proteomes" id="UP000236305"/>
    </source>
</evidence>